<keyword evidence="2" id="KW-0812">Transmembrane</keyword>
<dbReference type="EMBL" id="CP116968">
    <property type="protein sequence ID" value="WNM61532.1"/>
    <property type="molecule type" value="Genomic_DNA"/>
</dbReference>
<dbReference type="KEGG" id="nneo:PQG83_17500"/>
<accession>A0AA96GIC4</accession>
<feature type="transmembrane region" description="Helical" evidence="2">
    <location>
        <begin position="85"/>
        <end position="104"/>
    </location>
</feature>
<gene>
    <name evidence="3" type="ORF">PQG83_17500</name>
</gene>
<keyword evidence="2" id="KW-0472">Membrane</keyword>
<keyword evidence="4" id="KW-1185">Reference proteome</keyword>
<feature type="region of interest" description="Disordered" evidence="1">
    <location>
        <begin position="260"/>
        <end position="298"/>
    </location>
</feature>
<name>A0AA96GIC4_9BACT</name>
<evidence type="ECO:0000256" key="1">
    <source>
        <dbReference type="SAM" id="MobiDB-lite"/>
    </source>
</evidence>
<sequence>MSNTKLGLLVFWPTFWTGFPIKMVVALLLLAAHMHPWEGSGLFLLLLVSIPVDIWALGLCARTVFIDRLKVDPKPGFGLHLWIRWAAFSALALPVIMIVVSTVTETTQSVVSNIVESIKENIFVIPVAEQISLELVMWGSVSSIVLILCILGWLYGLGWLAQPFVKNATPVKGSAVDQAKFWDSLRIPSDQPLLLTAFTGAGVVLVFIFWVLLPSTTPHPHEEYVYTFEKKGVVKVEPQKVLKETEQVLANAELVVSKLQEEKSGDTKTSSEAGDLSPKAKPEKKAEKQPPVEDGGKP</sequence>
<feature type="transmembrane region" description="Helical" evidence="2">
    <location>
        <begin position="6"/>
        <end position="30"/>
    </location>
</feature>
<dbReference type="Proteomes" id="UP001302494">
    <property type="component" value="Chromosome"/>
</dbReference>
<feature type="transmembrane region" description="Helical" evidence="2">
    <location>
        <begin position="42"/>
        <end position="65"/>
    </location>
</feature>
<protein>
    <submittedName>
        <fullName evidence="3">Uncharacterized protein</fullName>
    </submittedName>
</protein>
<feature type="transmembrane region" description="Helical" evidence="2">
    <location>
        <begin position="193"/>
        <end position="213"/>
    </location>
</feature>
<feature type="compositionally biased region" description="Basic and acidic residues" evidence="1">
    <location>
        <begin position="278"/>
        <end position="298"/>
    </location>
</feature>
<evidence type="ECO:0000313" key="3">
    <source>
        <dbReference type="EMBL" id="WNM61532.1"/>
    </source>
</evidence>
<reference evidence="3 4" key="1">
    <citation type="submission" date="2023-01" db="EMBL/GenBank/DDBJ databases">
        <title>Cultivation and genomic characterization of new, ubiquitous marine nitrite-oxidizing bacteria from the Nitrospirales.</title>
        <authorList>
            <person name="Mueller A.J."/>
            <person name="Daebeler A."/>
            <person name="Herbold C.W."/>
            <person name="Kirkegaard R.H."/>
            <person name="Daims H."/>
        </authorList>
    </citation>
    <scope>NUCLEOTIDE SEQUENCE [LARGE SCALE GENOMIC DNA]</scope>
    <source>
        <strain evidence="3 4">DK</strain>
    </source>
</reference>
<proteinExistence type="predicted"/>
<feature type="transmembrane region" description="Helical" evidence="2">
    <location>
        <begin position="135"/>
        <end position="155"/>
    </location>
</feature>
<evidence type="ECO:0000313" key="4">
    <source>
        <dbReference type="Proteomes" id="UP001302494"/>
    </source>
</evidence>
<dbReference type="AlphaFoldDB" id="A0AA96GIC4"/>
<dbReference type="RefSeq" id="WP_312743824.1">
    <property type="nucleotide sequence ID" value="NZ_CP116968.1"/>
</dbReference>
<keyword evidence="2" id="KW-1133">Transmembrane helix</keyword>
<organism evidence="3 4">
    <name type="scientific">Candidatus Nitrospira neomarina</name>
    <dbReference type="NCBI Taxonomy" id="3020899"/>
    <lineage>
        <taxon>Bacteria</taxon>
        <taxon>Pseudomonadati</taxon>
        <taxon>Nitrospirota</taxon>
        <taxon>Nitrospiria</taxon>
        <taxon>Nitrospirales</taxon>
        <taxon>Nitrospiraceae</taxon>
        <taxon>Nitrospira</taxon>
    </lineage>
</organism>
<evidence type="ECO:0000256" key="2">
    <source>
        <dbReference type="SAM" id="Phobius"/>
    </source>
</evidence>